<feature type="repeat" description="Solcar" evidence="14">
    <location>
        <begin position="25"/>
        <end position="115"/>
    </location>
</feature>
<dbReference type="InterPro" id="IPR017981">
    <property type="entry name" value="GPCR_2-like_7TM"/>
</dbReference>
<gene>
    <name evidence="19" type="ORF">ROHU_035796</name>
</gene>
<dbReference type="InterPro" id="IPR050332">
    <property type="entry name" value="GPCR_2"/>
</dbReference>
<dbReference type="Pfam" id="PF04548">
    <property type="entry name" value="AIG1"/>
    <property type="match status" value="1"/>
</dbReference>
<dbReference type="GO" id="GO:0017046">
    <property type="term" value="F:peptide hormone binding"/>
    <property type="evidence" value="ECO:0007669"/>
    <property type="project" value="TreeGrafter"/>
</dbReference>
<feature type="transmembrane region" description="Helical" evidence="15">
    <location>
        <begin position="730"/>
        <end position="753"/>
    </location>
</feature>
<keyword evidence="9" id="KW-0297">G-protein coupled receptor</keyword>
<dbReference type="InterPro" id="IPR023395">
    <property type="entry name" value="MCP_dom_sf"/>
</dbReference>
<dbReference type="Gene3D" id="4.10.1240.10">
    <property type="entry name" value="GPCR, family 2, extracellular hormone receptor domain"/>
    <property type="match status" value="1"/>
</dbReference>
<evidence type="ECO:0000256" key="4">
    <source>
        <dbReference type="ARBA" id="ARBA00008535"/>
    </source>
</evidence>
<dbReference type="Gene3D" id="3.40.50.300">
    <property type="entry name" value="P-loop containing nucleotide triphosphate hydrolases"/>
    <property type="match status" value="1"/>
</dbReference>
<dbReference type="SUPFAM" id="SSF111418">
    <property type="entry name" value="Hormone receptor domain"/>
    <property type="match status" value="1"/>
</dbReference>
<dbReference type="PROSITE" id="PS50227">
    <property type="entry name" value="G_PROTEIN_RECEP_F2_3"/>
    <property type="match status" value="1"/>
</dbReference>
<proteinExistence type="inferred from homology"/>
<dbReference type="PRINTS" id="PR01129">
    <property type="entry name" value="GIPRECEPTOR"/>
</dbReference>
<dbReference type="PROSITE" id="PS51720">
    <property type="entry name" value="G_AIG1"/>
    <property type="match status" value="1"/>
</dbReference>
<reference evidence="19 20" key="1">
    <citation type="submission" date="2018-03" db="EMBL/GenBank/DDBJ databases">
        <title>Draft genome sequence of Rohu Carp (Labeo rohita).</title>
        <authorList>
            <person name="Das P."/>
            <person name="Kushwaha B."/>
            <person name="Joshi C.G."/>
            <person name="Kumar D."/>
            <person name="Nagpure N.S."/>
            <person name="Sahoo L."/>
            <person name="Das S.P."/>
            <person name="Bit A."/>
            <person name="Patnaik S."/>
            <person name="Meher P.K."/>
            <person name="Jayasankar P."/>
            <person name="Koringa P.G."/>
            <person name="Patel N.V."/>
            <person name="Hinsu A.T."/>
            <person name="Kumar R."/>
            <person name="Pandey M."/>
            <person name="Agarwal S."/>
            <person name="Srivastava S."/>
            <person name="Singh M."/>
            <person name="Iquebal M.A."/>
            <person name="Jaiswal S."/>
            <person name="Angadi U.B."/>
            <person name="Kumar N."/>
            <person name="Raza M."/>
            <person name="Shah T.M."/>
            <person name="Rai A."/>
            <person name="Jena J.K."/>
        </authorList>
    </citation>
    <scope>NUCLEOTIDE SEQUENCE [LARGE SCALE GENOMIC DNA]</scope>
    <source>
        <strain evidence="19">DASCIFA01</strain>
        <tissue evidence="19">Testis</tissue>
    </source>
</reference>
<dbReference type="PROSITE" id="PS00649">
    <property type="entry name" value="G_PROTEIN_RECEP_F2_1"/>
    <property type="match status" value="1"/>
</dbReference>
<feature type="transmembrane region" description="Helical" evidence="15">
    <location>
        <begin position="366"/>
        <end position="385"/>
    </location>
</feature>
<dbReference type="Pfam" id="PF00002">
    <property type="entry name" value="7tm_2"/>
    <property type="match status" value="1"/>
</dbReference>
<dbReference type="InterPro" id="IPR017983">
    <property type="entry name" value="GPCR_2_secretin-like_CS"/>
</dbReference>
<dbReference type="SUPFAM" id="SSF103506">
    <property type="entry name" value="Mitochondrial carrier"/>
    <property type="match status" value="1"/>
</dbReference>
<dbReference type="Pfam" id="PF00153">
    <property type="entry name" value="Mito_carr"/>
    <property type="match status" value="1"/>
</dbReference>
<feature type="domain" description="G-protein coupled receptors family 2 profile 2" evidence="17">
    <location>
        <begin position="567"/>
        <end position="833"/>
    </location>
</feature>
<dbReference type="GO" id="GO:0007189">
    <property type="term" value="P:adenylate cyclase-activating G protein-coupled receptor signaling pathway"/>
    <property type="evidence" value="ECO:0007669"/>
    <property type="project" value="TreeGrafter"/>
</dbReference>
<dbReference type="PROSITE" id="PS50920">
    <property type="entry name" value="SOLCAR"/>
    <property type="match status" value="1"/>
</dbReference>
<organism evidence="19 20">
    <name type="scientific">Labeo rohita</name>
    <name type="common">Indian major carp</name>
    <name type="synonym">Cyprinus rohita</name>
    <dbReference type="NCBI Taxonomy" id="84645"/>
    <lineage>
        <taxon>Eukaryota</taxon>
        <taxon>Metazoa</taxon>
        <taxon>Chordata</taxon>
        <taxon>Craniata</taxon>
        <taxon>Vertebrata</taxon>
        <taxon>Euteleostomi</taxon>
        <taxon>Actinopterygii</taxon>
        <taxon>Neopterygii</taxon>
        <taxon>Teleostei</taxon>
        <taxon>Ostariophysi</taxon>
        <taxon>Cypriniformes</taxon>
        <taxon>Cyprinidae</taxon>
        <taxon>Labeoninae</taxon>
        <taxon>Labeonini</taxon>
        <taxon>Labeo</taxon>
    </lineage>
</organism>
<dbReference type="InterPro" id="IPR006703">
    <property type="entry name" value="G_AIG1"/>
</dbReference>
<evidence type="ECO:0000259" key="18">
    <source>
        <dbReference type="PROSITE" id="PS51720"/>
    </source>
</evidence>
<dbReference type="FunFam" id="1.20.1070.10:FF:000133">
    <property type="entry name" value="Glucagon receptor a"/>
    <property type="match status" value="1"/>
</dbReference>
<dbReference type="Pfam" id="PF02793">
    <property type="entry name" value="HRM"/>
    <property type="match status" value="1"/>
</dbReference>
<comment type="subcellular location">
    <subcellularLocation>
        <location evidence="1">Cell membrane</location>
        <topology evidence="1">Multi-pass membrane protein</topology>
    </subcellularLocation>
</comment>
<keyword evidence="8 15" id="KW-1133">Transmembrane helix</keyword>
<evidence type="ECO:0000256" key="14">
    <source>
        <dbReference type="PROSITE-ProRule" id="PRU00282"/>
    </source>
</evidence>
<dbReference type="SUPFAM" id="SSF52540">
    <property type="entry name" value="P-loop containing nucleoside triphosphate hydrolases"/>
    <property type="match status" value="1"/>
</dbReference>
<keyword evidence="5" id="KW-1003">Cell membrane</keyword>
<dbReference type="STRING" id="84645.A0A498L821"/>
<evidence type="ECO:0000256" key="11">
    <source>
        <dbReference type="ARBA" id="ARBA00023170"/>
    </source>
</evidence>
<comment type="similarity">
    <text evidence="2">Belongs to the G-protein coupled receptor 2 family.</text>
</comment>
<feature type="transmembrane region" description="Helical" evidence="15">
    <location>
        <begin position="569"/>
        <end position="590"/>
    </location>
</feature>
<dbReference type="Proteomes" id="UP000290572">
    <property type="component" value="Unassembled WGS sequence"/>
</dbReference>
<evidence type="ECO:0000256" key="12">
    <source>
        <dbReference type="ARBA" id="ARBA00023180"/>
    </source>
</evidence>
<dbReference type="InterPro" id="IPR027417">
    <property type="entry name" value="P-loop_NTPase"/>
</dbReference>
<evidence type="ECO:0000259" key="16">
    <source>
        <dbReference type="PROSITE" id="PS50227"/>
    </source>
</evidence>
<feature type="domain" description="AIG1-type G" evidence="18">
    <location>
        <begin position="159"/>
        <end position="356"/>
    </location>
</feature>
<keyword evidence="7" id="KW-0547">Nucleotide-binding</keyword>
<evidence type="ECO:0000259" key="17">
    <source>
        <dbReference type="PROSITE" id="PS50261"/>
    </source>
</evidence>
<feature type="domain" description="G-protein coupled receptors family 2 profile 1" evidence="16">
    <location>
        <begin position="477"/>
        <end position="554"/>
    </location>
</feature>
<feature type="transmembrane region" description="Helical" evidence="15">
    <location>
        <begin position="774"/>
        <end position="796"/>
    </location>
</feature>
<evidence type="ECO:0000256" key="9">
    <source>
        <dbReference type="ARBA" id="ARBA00023040"/>
    </source>
</evidence>
<evidence type="ECO:0000256" key="5">
    <source>
        <dbReference type="ARBA" id="ARBA00022475"/>
    </source>
</evidence>
<evidence type="ECO:0000256" key="8">
    <source>
        <dbReference type="ARBA" id="ARBA00022989"/>
    </source>
</evidence>
<evidence type="ECO:0000256" key="10">
    <source>
        <dbReference type="ARBA" id="ARBA00023136"/>
    </source>
</evidence>
<dbReference type="FunFam" id="3.40.50.300:FF:000366">
    <property type="entry name" value="GTPase, IMAP family member 2"/>
    <property type="match status" value="1"/>
</dbReference>
<dbReference type="GO" id="GO:0007166">
    <property type="term" value="P:cell surface receptor signaling pathway"/>
    <property type="evidence" value="ECO:0007669"/>
    <property type="project" value="InterPro"/>
</dbReference>
<dbReference type="InterPro" id="IPR018108">
    <property type="entry name" value="MCP_transmembrane"/>
</dbReference>
<dbReference type="PANTHER" id="PTHR45620:SF29">
    <property type="entry name" value="GLUCAGON RECEPTOR"/>
    <property type="match status" value="1"/>
</dbReference>
<accession>A0A498L821</accession>
<dbReference type="PRINTS" id="PR00249">
    <property type="entry name" value="GPCRSECRETIN"/>
</dbReference>
<evidence type="ECO:0000256" key="1">
    <source>
        <dbReference type="ARBA" id="ARBA00004651"/>
    </source>
</evidence>
<keyword evidence="20" id="KW-1185">Reference proteome</keyword>
<dbReference type="InterPro" id="IPR036445">
    <property type="entry name" value="GPCR_2_extracell_dom_sf"/>
</dbReference>
<comment type="similarity">
    <text evidence="4">Belongs to the TRAFAC class TrmE-Era-EngA-EngB-Septin-like GTPase superfamily. AIG1/Toc34/Toc159-like paraseptin GTPase family. IAN subfamily.</text>
</comment>
<evidence type="ECO:0000256" key="2">
    <source>
        <dbReference type="ARBA" id="ARBA00005314"/>
    </source>
</evidence>
<comment type="caution">
    <text evidence="19">The sequence shown here is derived from an EMBL/GenBank/DDBJ whole genome shotgun (WGS) entry which is preliminary data.</text>
</comment>
<dbReference type="Gene3D" id="1.20.1070.10">
    <property type="entry name" value="Rhodopsin 7-helix transmembrane proteins"/>
    <property type="match status" value="1"/>
</dbReference>
<evidence type="ECO:0000313" key="19">
    <source>
        <dbReference type="EMBL" id="RXN03503.1"/>
    </source>
</evidence>
<keyword evidence="13" id="KW-0807">Transducer</keyword>
<dbReference type="Gene3D" id="1.50.40.10">
    <property type="entry name" value="Mitochondrial carrier domain"/>
    <property type="match status" value="1"/>
</dbReference>
<dbReference type="InterPro" id="IPR000832">
    <property type="entry name" value="GPCR_2_secretin-like"/>
</dbReference>
<evidence type="ECO:0000256" key="13">
    <source>
        <dbReference type="ARBA" id="ARBA00023224"/>
    </source>
</evidence>
<sequence>MRQAELSQICLRSTKPKTKATDKHRKSTNTLTEAKNTSEVLLDTKMSYSLTRFAIYETVHLQTQQEVKMRMVGMAMHVVKNDGVLALYNGLSASLCRQMSYSLTRFAIYETVRDMMGSSSQGPMPFYQKVLLGAFGEKEIISPLKGKMRRGSMSQPPIMSDLNIVLLGLTGAGKSASGNTILGGDRKTFKEGYSPAPETEISQTEVDGQMITVTDTVGLTDTAVNVTDVQTKIEQILQNTHHGIDVFLLVIKLDQTFTKEKCEAVKWAQKNFGAKVLNHTIVLLTHGDRLGEPVEDYLSKNEALRSLVDQCSGGFHVFNNKDEDRSQVTELLKKTESLRMKNGYRRYTKRVYKDTQKDLWLKKCDIFVVAIALVIAAVVFGGAALKGGAGVLEGVGGLGGAGVGGAALEGQADLLREAEAALMMPSAARCTGPAPLIGAAGGSALLAVAAFVGLYFLVSSGKSLKLLQEQWRIYTNECIQSFISTPPASGPVCNRTFDQYVCWPDGSPGTMVNVSCPWYLPWYRKVHQGLVYRVCGADGRWAHGKNTSECEENDPGQKQYGQILSKFRAMYTVGYSLSLAALTLALAILITFRKLHCMRNNIHMNLFGSFILRALSILVKDALLDQMNSAQSGPHHFQGQRWVSVQTVSGCRAAMVMMQYSVMANNYWLLVEGLYLHSLLVITVFSERNYFYIYLCIGWGAPLIFVLPWMTVKYLYENEECWERNINMGFWWIIRSPILFAYLINFIIFIRIIKILMSKLKAHQMRYTDYKFRLAKSTLTLIPLLGIHAILFTFVIDESVPKESLLRLIRLFYDLLFSSFQGLLVAILYCFVNKEVQSEMLKKWKRWKLGKDIEEEYRHTHSQTPHAKSVSTAPVMTHECPETPELAATSSAESQRLVTGLQNGASWNRGRARLQLTSEPQEGASNCSSLTEDICLEERPLNSECSTAVTETNV</sequence>
<dbReference type="PROSITE" id="PS00650">
    <property type="entry name" value="G_PROTEIN_RECEP_F2_2"/>
    <property type="match status" value="1"/>
</dbReference>
<dbReference type="PROSITE" id="PS50261">
    <property type="entry name" value="G_PROTEIN_RECEP_F2_4"/>
    <property type="match status" value="1"/>
</dbReference>
<dbReference type="PANTHER" id="PTHR45620">
    <property type="entry name" value="PDF RECEPTOR-LIKE PROTEIN-RELATED"/>
    <property type="match status" value="1"/>
</dbReference>
<comment type="similarity">
    <text evidence="3">Belongs to the mitochondrial carrier (TC 2.A.29) family.</text>
</comment>
<dbReference type="GO" id="GO:0016519">
    <property type="term" value="F:gastric inhibitory peptide receptor activity"/>
    <property type="evidence" value="ECO:0007669"/>
    <property type="project" value="InterPro"/>
</dbReference>
<dbReference type="GO" id="GO:0005886">
    <property type="term" value="C:plasma membrane"/>
    <property type="evidence" value="ECO:0007669"/>
    <property type="project" value="UniProtKB-SubCell"/>
</dbReference>
<evidence type="ECO:0000256" key="6">
    <source>
        <dbReference type="ARBA" id="ARBA00022692"/>
    </source>
</evidence>
<dbReference type="GO" id="GO:0005525">
    <property type="term" value="F:GTP binding"/>
    <property type="evidence" value="ECO:0007669"/>
    <property type="project" value="InterPro"/>
</dbReference>
<dbReference type="CDD" id="cd15929">
    <property type="entry name" value="7tmB1_GlucagonR-like"/>
    <property type="match status" value="1"/>
</dbReference>
<dbReference type="SMART" id="SM00008">
    <property type="entry name" value="HormR"/>
    <property type="match status" value="1"/>
</dbReference>
<dbReference type="AlphaFoldDB" id="A0A498L821"/>
<protein>
    <submittedName>
        <fullName evidence="19">Glucagon receptor-like protein</fullName>
    </submittedName>
</protein>
<keyword evidence="11 19" id="KW-0675">Receptor</keyword>
<feature type="transmembrane region" description="Helical" evidence="15">
    <location>
        <begin position="692"/>
        <end position="710"/>
    </location>
</feature>
<keyword evidence="10 14" id="KW-0472">Membrane</keyword>
<feature type="transmembrane region" description="Helical" evidence="15">
    <location>
        <begin position="434"/>
        <end position="458"/>
    </location>
</feature>
<feature type="transmembrane region" description="Helical" evidence="15">
    <location>
        <begin position="667"/>
        <end position="685"/>
    </location>
</feature>
<keyword evidence="12" id="KW-0325">Glycoprotein</keyword>
<evidence type="ECO:0000256" key="7">
    <source>
        <dbReference type="ARBA" id="ARBA00022741"/>
    </source>
</evidence>
<dbReference type="GO" id="GO:0004967">
    <property type="term" value="F:glucagon receptor activity"/>
    <property type="evidence" value="ECO:0007669"/>
    <property type="project" value="TreeGrafter"/>
</dbReference>
<dbReference type="EMBL" id="QBIY01013482">
    <property type="protein sequence ID" value="RXN03503.1"/>
    <property type="molecule type" value="Genomic_DNA"/>
</dbReference>
<evidence type="ECO:0000256" key="3">
    <source>
        <dbReference type="ARBA" id="ARBA00006375"/>
    </source>
</evidence>
<dbReference type="InterPro" id="IPR001879">
    <property type="entry name" value="GPCR_2_extracellular_dom"/>
</dbReference>
<dbReference type="SUPFAM" id="SSF81321">
    <property type="entry name" value="Family A G protein-coupled receptor-like"/>
    <property type="match status" value="1"/>
</dbReference>
<evidence type="ECO:0000313" key="20">
    <source>
        <dbReference type="Proteomes" id="UP000290572"/>
    </source>
</evidence>
<feature type="transmembrane region" description="Helical" evidence="15">
    <location>
        <begin position="808"/>
        <end position="832"/>
    </location>
</feature>
<name>A0A498L821_LABRO</name>
<evidence type="ECO:0000256" key="15">
    <source>
        <dbReference type="SAM" id="Phobius"/>
    </source>
</evidence>
<keyword evidence="6 14" id="KW-0812">Transmembrane</keyword>
<dbReference type="InterPro" id="IPR001749">
    <property type="entry name" value="GPCR_2_GIP_rcpt"/>
</dbReference>